<evidence type="ECO:0000313" key="3">
    <source>
        <dbReference type="Proteomes" id="UP000400924"/>
    </source>
</evidence>
<proteinExistence type="predicted"/>
<keyword evidence="1" id="KW-1133">Transmembrane helix</keyword>
<dbReference type="RefSeq" id="WP_152778317.1">
    <property type="nucleotide sequence ID" value="NZ_VJZC01000921.1"/>
</dbReference>
<accession>A0A5N8Y026</accession>
<organism evidence="2 3">
    <name type="scientific">Streptomyces spongiae</name>
    <dbReference type="NCBI Taxonomy" id="565072"/>
    <lineage>
        <taxon>Bacteria</taxon>
        <taxon>Bacillati</taxon>
        <taxon>Actinomycetota</taxon>
        <taxon>Actinomycetes</taxon>
        <taxon>Kitasatosporales</taxon>
        <taxon>Streptomycetaceae</taxon>
        <taxon>Streptomyces</taxon>
    </lineage>
</organism>
<dbReference type="Proteomes" id="UP000400924">
    <property type="component" value="Unassembled WGS sequence"/>
</dbReference>
<keyword evidence="1" id="KW-0812">Transmembrane</keyword>
<evidence type="ECO:0008006" key="4">
    <source>
        <dbReference type="Google" id="ProtNLM"/>
    </source>
</evidence>
<gene>
    <name evidence="2" type="ORF">FNH08_48710</name>
</gene>
<evidence type="ECO:0000313" key="2">
    <source>
        <dbReference type="EMBL" id="MPY64758.1"/>
    </source>
</evidence>
<sequence length="123" mass="13248">MLGILIFLCFVLVTLLVNHVSRSSLRKRGIRARAVCVDHVKWGNDKVGLLMECVGPDGAPVRPTVGYYSSPPLRVGDSADIVYNPKNLKGAKFLNAAESGRWAPVLIGVVSVLVIVTAMITFA</sequence>
<comment type="caution">
    <text evidence="2">The sequence shown here is derived from an EMBL/GenBank/DDBJ whole genome shotgun (WGS) entry which is preliminary data.</text>
</comment>
<reference evidence="2 3" key="1">
    <citation type="submission" date="2019-07" db="EMBL/GenBank/DDBJ databases">
        <title>New species of Amycolatopsis and Streptomyces.</title>
        <authorList>
            <person name="Duangmal K."/>
            <person name="Teo W.F.A."/>
            <person name="Lipun K."/>
        </authorList>
    </citation>
    <scope>NUCLEOTIDE SEQUENCE [LARGE SCALE GENOMIC DNA]</scope>
    <source>
        <strain evidence="2 3">NBRC 106415</strain>
    </source>
</reference>
<dbReference type="OrthoDB" id="4243720at2"/>
<dbReference type="EMBL" id="VJZC01000921">
    <property type="protein sequence ID" value="MPY64758.1"/>
    <property type="molecule type" value="Genomic_DNA"/>
</dbReference>
<keyword evidence="3" id="KW-1185">Reference proteome</keyword>
<evidence type="ECO:0000256" key="1">
    <source>
        <dbReference type="SAM" id="Phobius"/>
    </source>
</evidence>
<protein>
    <recommendedName>
        <fullName evidence="4">DUF3592 domain-containing protein</fullName>
    </recommendedName>
</protein>
<keyword evidence="1" id="KW-0472">Membrane</keyword>
<feature type="transmembrane region" description="Helical" evidence="1">
    <location>
        <begin position="102"/>
        <end position="122"/>
    </location>
</feature>
<dbReference type="AlphaFoldDB" id="A0A5N8Y026"/>
<name>A0A5N8Y026_9ACTN</name>